<feature type="compositionally biased region" description="Low complexity" evidence="1">
    <location>
        <begin position="499"/>
        <end position="510"/>
    </location>
</feature>
<dbReference type="CDD" id="cd22952">
    <property type="entry name" value="ART10-like"/>
    <property type="match status" value="1"/>
</dbReference>
<keyword evidence="4" id="KW-1185">Reference proteome</keyword>
<dbReference type="InterPro" id="IPR050357">
    <property type="entry name" value="Arrestin_domain-protein"/>
</dbReference>
<dbReference type="SUPFAM" id="SSF81296">
    <property type="entry name" value="E set domains"/>
    <property type="match status" value="1"/>
</dbReference>
<reference evidence="4" key="1">
    <citation type="submission" date="2016-05" db="EMBL/GenBank/DDBJ databases">
        <title>Comparative genomics of biotechnologically important yeasts.</title>
        <authorList>
            <consortium name="DOE Joint Genome Institute"/>
            <person name="Riley R."/>
            <person name="Haridas S."/>
            <person name="Wolfe K.H."/>
            <person name="Lopes M.R."/>
            <person name="Hittinger C.T."/>
            <person name="Goker M."/>
            <person name="Salamov A."/>
            <person name="Wisecaver J."/>
            <person name="Long T.M."/>
            <person name="Aerts A.L."/>
            <person name="Barry K."/>
            <person name="Choi C."/>
            <person name="Clum A."/>
            <person name="Coughlan A.Y."/>
            <person name="Deshpande S."/>
            <person name="Douglass A.P."/>
            <person name="Hanson S.J."/>
            <person name="Klenk H.-P."/>
            <person name="Labutti K."/>
            <person name="Lapidus A."/>
            <person name="Lindquist E."/>
            <person name="Lipzen A."/>
            <person name="Meier-Kolthoff J.P."/>
            <person name="Ohm R.A."/>
            <person name="Otillar R.P."/>
            <person name="Pangilinan J."/>
            <person name="Peng Y."/>
            <person name="Rokas A."/>
            <person name="Rosa C.A."/>
            <person name="Scheuner C."/>
            <person name="Sibirny A.A."/>
            <person name="Slot J.C."/>
            <person name="Stielow J.B."/>
            <person name="Sun H."/>
            <person name="Kurtzman C.P."/>
            <person name="Blackwell M."/>
            <person name="Grigoriev I.V."/>
            <person name="Jeffries T.W."/>
        </authorList>
    </citation>
    <scope>NUCLEOTIDE SEQUENCE [LARGE SCALE GENOMIC DNA]</scope>
    <source>
        <strain evidence="4">NRRL Y-2460</strain>
    </source>
</reference>
<dbReference type="Proteomes" id="UP000094236">
    <property type="component" value="Unassembled WGS sequence"/>
</dbReference>
<feature type="region of interest" description="Disordered" evidence="1">
    <location>
        <begin position="555"/>
        <end position="581"/>
    </location>
</feature>
<dbReference type="InterPro" id="IPR014752">
    <property type="entry name" value="Arrestin-like_C"/>
</dbReference>
<dbReference type="GO" id="GO:0005886">
    <property type="term" value="C:plasma membrane"/>
    <property type="evidence" value="ECO:0007669"/>
    <property type="project" value="TreeGrafter"/>
</dbReference>
<evidence type="ECO:0000259" key="2">
    <source>
        <dbReference type="Pfam" id="PF00339"/>
    </source>
</evidence>
<proteinExistence type="predicted"/>
<dbReference type="InterPro" id="IPR014756">
    <property type="entry name" value="Ig_E-set"/>
</dbReference>
<feature type="region of interest" description="Disordered" evidence="1">
    <location>
        <begin position="484"/>
        <end position="529"/>
    </location>
</feature>
<dbReference type="PANTHER" id="PTHR11188">
    <property type="entry name" value="ARRESTIN DOMAIN CONTAINING PROTEIN"/>
    <property type="match status" value="1"/>
</dbReference>
<name>A0A1E4TND9_PACTA</name>
<dbReference type="GO" id="GO:0070086">
    <property type="term" value="P:ubiquitin-dependent endocytosis"/>
    <property type="evidence" value="ECO:0007669"/>
    <property type="project" value="TreeGrafter"/>
</dbReference>
<sequence length="581" mass="64919">MVSSCQLKIELDKSKTGGTFTNYDIINGVINLNVSSELTLSAIEVKLEGISKTVIEIPRETRNSRRQRRRSRGNEMKPIIEIHKLLYDTSIVFPPKNVRSVSSAKEFTLIPGEYIYPFKFRIPLKNTCSKHKSTSGISNKFQFINGSNTNTSSGSAIEFVTEASKHLETKLPPSLSGLKDFATIRYFIKVTAKRPGLFKNNIRSFEPFIFLPIDSSNINFADDRQTFTRKEFTLKDKLPQIVACYPGSEKSTSTAAVTTIRASGSSSGSSSGSPSSTTSRPDTGGYDQRSDNRSYLPNVKPINLPVYFEVRFRYPAFLIPTKTPNYKLYLVSRISPEKFTLPNGESSGLGIIYMKALKIELYSETTVLIQGHKRSMITREKILELKGINSKYDLANCNRSNAKDISTGATLYELEIDSSIFKDAILPDFVAPSFKTCNISRKNTIKFHAGFSSDKQITLRDPLTEVSIETDVVVLSGLQAHQDDLAPPNAIFTNNNGGSSSSLDSSFSSSPTTVPANHENQNQDQDQNQEQDVAPYSLTPNANDVRLPTYDEVLHQTDQTDRRRRFQQSEQYYVGNHDLDD</sequence>
<feature type="compositionally biased region" description="Low complexity" evidence="1">
    <location>
        <begin position="263"/>
        <end position="279"/>
    </location>
</feature>
<feature type="compositionally biased region" description="Low complexity" evidence="1">
    <location>
        <begin position="519"/>
        <end position="529"/>
    </location>
</feature>
<protein>
    <recommendedName>
        <fullName evidence="2">Arrestin-like N-terminal domain-containing protein</fullName>
    </recommendedName>
</protein>
<dbReference type="Gene3D" id="2.60.40.640">
    <property type="match status" value="1"/>
</dbReference>
<feature type="region of interest" description="Disordered" evidence="1">
    <location>
        <begin position="255"/>
        <end position="294"/>
    </location>
</feature>
<feature type="domain" description="Arrestin-like N-terminal" evidence="2">
    <location>
        <begin position="8"/>
        <end position="131"/>
    </location>
</feature>
<dbReference type="Pfam" id="PF00339">
    <property type="entry name" value="Arrestin_N"/>
    <property type="match status" value="1"/>
</dbReference>
<dbReference type="EMBL" id="KV454018">
    <property type="protein sequence ID" value="ODV93188.1"/>
    <property type="molecule type" value="Genomic_DNA"/>
</dbReference>
<dbReference type="STRING" id="669874.A0A1E4TND9"/>
<gene>
    <name evidence="3" type="ORF">PACTADRAFT_46925</name>
</gene>
<organism evidence="3 4">
    <name type="scientific">Pachysolen tannophilus NRRL Y-2460</name>
    <dbReference type="NCBI Taxonomy" id="669874"/>
    <lineage>
        <taxon>Eukaryota</taxon>
        <taxon>Fungi</taxon>
        <taxon>Dikarya</taxon>
        <taxon>Ascomycota</taxon>
        <taxon>Saccharomycotina</taxon>
        <taxon>Pichiomycetes</taxon>
        <taxon>Pachysolenaceae</taxon>
        <taxon>Pachysolen</taxon>
    </lineage>
</organism>
<evidence type="ECO:0000313" key="3">
    <source>
        <dbReference type="EMBL" id="ODV93188.1"/>
    </source>
</evidence>
<dbReference type="PANTHER" id="PTHR11188:SF17">
    <property type="entry name" value="FI21816P1"/>
    <property type="match status" value="1"/>
</dbReference>
<evidence type="ECO:0000256" key="1">
    <source>
        <dbReference type="SAM" id="MobiDB-lite"/>
    </source>
</evidence>
<dbReference type="InterPro" id="IPR011021">
    <property type="entry name" value="Arrestin-like_N"/>
</dbReference>
<dbReference type="GO" id="GO:0030674">
    <property type="term" value="F:protein-macromolecule adaptor activity"/>
    <property type="evidence" value="ECO:0007669"/>
    <property type="project" value="TreeGrafter"/>
</dbReference>
<dbReference type="GO" id="GO:0031625">
    <property type="term" value="F:ubiquitin protein ligase binding"/>
    <property type="evidence" value="ECO:0007669"/>
    <property type="project" value="TreeGrafter"/>
</dbReference>
<evidence type="ECO:0000313" key="4">
    <source>
        <dbReference type="Proteomes" id="UP000094236"/>
    </source>
</evidence>
<accession>A0A1E4TND9</accession>
<dbReference type="OrthoDB" id="3365616at2759"/>
<dbReference type="AlphaFoldDB" id="A0A1E4TND9"/>
<dbReference type="GO" id="GO:0005829">
    <property type="term" value="C:cytosol"/>
    <property type="evidence" value="ECO:0007669"/>
    <property type="project" value="TreeGrafter"/>
</dbReference>